<comment type="caution">
    <text evidence="1">The sequence shown here is derived from an EMBL/GenBank/DDBJ whole genome shotgun (WGS) entry which is preliminary data.</text>
</comment>
<keyword evidence="2" id="KW-1185">Reference proteome</keyword>
<proteinExistence type="predicted"/>
<protein>
    <submittedName>
        <fullName evidence="1">Uncharacterized protein</fullName>
    </submittedName>
</protein>
<dbReference type="EMBL" id="JAUNZN010000007">
    <property type="protein sequence ID" value="KAK4818126.1"/>
    <property type="molecule type" value="Genomic_DNA"/>
</dbReference>
<organism evidence="1 2">
    <name type="scientific">Mycteria americana</name>
    <name type="common">Wood stork</name>
    <dbReference type="NCBI Taxonomy" id="33587"/>
    <lineage>
        <taxon>Eukaryota</taxon>
        <taxon>Metazoa</taxon>
        <taxon>Chordata</taxon>
        <taxon>Craniata</taxon>
        <taxon>Vertebrata</taxon>
        <taxon>Euteleostomi</taxon>
        <taxon>Archelosauria</taxon>
        <taxon>Archosauria</taxon>
        <taxon>Dinosauria</taxon>
        <taxon>Saurischia</taxon>
        <taxon>Theropoda</taxon>
        <taxon>Coelurosauria</taxon>
        <taxon>Aves</taxon>
        <taxon>Neognathae</taxon>
        <taxon>Neoaves</taxon>
        <taxon>Aequornithes</taxon>
        <taxon>Ciconiiformes</taxon>
        <taxon>Ciconiidae</taxon>
        <taxon>Mycteria</taxon>
    </lineage>
</organism>
<dbReference type="Proteomes" id="UP001333110">
    <property type="component" value="Unassembled WGS sequence"/>
</dbReference>
<name>A0AAN7N594_MYCAM</name>
<accession>A0AAN7N594</accession>
<reference evidence="1 2" key="1">
    <citation type="journal article" date="2023" name="J. Hered.">
        <title>Chromosome-level genome of the wood stork (Mycteria americana) provides insight into avian chromosome evolution.</title>
        <authorList>
            <person name="Flamio R. Jr."/>
            <person name="Ramstad K.M."/>
        </authorList>
    </citation>
    <scope>NUCLEOTIDE SEQUENCE [LARGE SCALE GENOMIC DNA]</scope>
    <source>
        <strain evidence="1">JAX WOST 10</strain>
    </source>
</reference>
<evidence type="ECO:0000313" key="2">
    <source>
        <dbReference type="Proteomes" id="UP001333110"/>
    </source>
</evidence>
<dbReference type="AlphaFoldDB" id="A0AAN7N594"/>
<evidence type="ECO:0000313" key="1">
    <source>
        <dbReference type="EMBL" id="KAK4818126.1"/>
    </source>
</evidence>
<gene>
    <name evidence="1" type="ORF">QYF61_006213</name>
</gene>
<sequence>MSDQHIAMPAKTVFRRTPLYLVTVYQKRNEIEAHTGYKETQLLDCQGQVQESMARHHAGPYSCLICMSSVNKAQCTAAGWTARKNVAHWPCPSYGTLVPGQHAGGTGGLCLPSPYLGPAETPGEPEVGTWVGRPHGESTGACGGFTWAQRETVFPCIQRRLYPWRVYWNAASTRHCGQISHLWANHFFDIFSFCLAICGNNQSRISPLQLVTKQDRAVHWSLVPHSLHKGSACLLYKSRAPSNLTLNVSRDGASTTSLGNLLLCFTSLIVKNFFLISSLNLPPFSLKPLLLVLLQQALLRIMKGCNKVSLEPSLLQAEQPHLSQPVFIGEVFQPSDHFCGPPLDLLQQVHLFPVLRAPELDAVLQNTVGLLGCERTLSAHVQLFIHQYPQVLLCRAALNHIIPQPVLILGVAPTQLQDPALGLVDLHEGHTGPLLELVQVPLDGILSLRCVNHTTQLGVICKLAEGALNPAVYAIDEDIKQHWSQYGPLRDATCH</sequence>